<name>A0A9W8N9N2_9PEZI</name>
<accession>A0A9W8N9N2</accession>
<dbReference type="Proteomes" id="UP001148614">
    <property type="component" value="Unassembled WGS sequence"/>
</dbReference>
<comment type="caution">
    <text evidence="1">The sequence shown here is derived from an EMBL/GenBank/DDBJ whole genome shotgun (WGS) entry which is preliminary data.</text>
</comment>
<sequence>MACMLDGVTVLRQELDHWIAGHLPAAAAAAAAAGCKVSGRRSLASGTWDPEPRKVKSGVRAPIASSAALAAALCDAESRDLAYLMMADGYVIVDATGVTTGPG</sequence>
<dbReference type="AlphaFoldDB" id="A0A9W8N9N2"/>
<gene>
    <name evidence="1" type="ORF">NPX13_g8070</name>
</gene>
<keyword evidence="2" id="KW-1185">Reference proteome</keyword>
<proteinExistence type="predicted"/>
<dbReference type="EMBL" id="JANPWZ010001703">
    <property type="protein sequence ID" value="KAJ3563816.1"/>
    <property type="molecule type" value="Genomic_DNA"/>
</dbReference>
<evidence type="ECO:0000313" key="2">
    <source>
        <dbReference type="Proteomes" id="UP001148614"/>
    </source>
</evidence>
<reference evidence="1" key="1">
    <citation type="submission" date="2022-07" db="EMBL/GenBank/DDBJ databases">
        <title>Genome Sequence of Xylaria arbuscula.</title>
        <authorList>
            <person name="Buettner E."/>
        </authorList>
    </citation>
    <scope>NUCLEOTIDE SEQUENCE</scope>
    <source>
        <strain evidence="1">VT107</strain>
    </source>
</reference>
<organism evidence="1 2">
    <name type="scientific">Xylaria arbuscula</name>
    <dbReference type="NCBI Taxonomy" id="114810"/>
    <lineage>
        <taxon>Eukaryota</taxon>
        <taxon>Fungi</taxon>
        <taxon>Dikarya</taxon>
        <taxon>Ascomycota</taxon>
        <taxon>Pezizomycotina</taxon>
        <taxon>Sordariomycetes</taxon>
        <taxon>Xylariomycetidae</taxon>
        <taxon>Xylariales</taxon>
        <taxon>Xylariaceae</taxon>
        <taxon>Xylaria</taxon>
    </lineage>
</organism>
<protein>
    <submittedName>
        <fullName evidence="1">Uncharacterized protein</fullName>
    </submittedName>
</protein>
<evidence type="ECO:0000313" key="1">
    <source>
        <dbReference type="EMBL" id="KAJ3563816.1"/>
    </source>
</evidence>